<protein>
    <recommendedName>
        <fullName evidence="7">Cyclase family protein</fullName>
    </recommendedName>
</protein>
<dbReference type="PANTHER" id="PTHR31118">
    <property type="entry name" value="CYCLASE-LIKE PROTEIN 2"/>
    <property type="match status" value="1"/>
</dbReference>
<accession>A0A4S4EXL6</accession>
<comment type="caution">
    <text evidence="5">The sequence shown here is derived from an EMBL/GenBank/DDBJ whole genome shotgun (WGS) entry which is preliminary data.</text>
</comment>
<keyword evidence="4" id="KW-0732">Signal</keyword>
<comment type="subcellular location">
    <subcellularLocation>
        <location evidence="1">Secreted</location>
        <location evidence="1">Extracellular space</location>
        <location evidence="1">Extracellular matrix</location>
    </subcellularLocation>
</comment>
<evidence type="ECO:0000256" key="2">
    <source>
        <dbReference type="ARBA" id="ARBA00007865"/>
    </source>
</evidence>
<feature type="signal peptide" evidence="4">
    <location>
        <begin position="1"/>
        <end position="22"/>
    </location>
</feature>
<dbReference type="InterPro" id="IPR007325">
    <property type="entry name" value="KFase/CYL"/>
</dbReference>
<evidence type="ECO:0000256" key="4">
    <source>
        <dbReference type="SAM" id="SignalP"/>
    </source>
</evidence>
<name>A0A4S4EXL6_CAMSN</name>
<sequence>MKSPWILLTCSEFLTILTVALASSDAACPSANGGEDLKPQRREVYDGGRIFDISHRLRPDMPAWGSKDGLGQFLWLSESMKNGSYTNNSEMKLPIHTGTHVDAPGHVSDRYFDAGFDADSLDLGLLNGPALLVDVPRDENITDVLLLSTVLLVLVCSNSSVYGHSRHPEKLIELYEIIGDIGRDSLFRLKFKNPKGNIWFMRRLMWKKEFDTSYVGFTKDGAQWLVENTDIKLVGVDYLTVAAYTDLLSPHLVFLEGRRGQYAEGAGRFRNEGDQPRVCWKTLECGRRVRSGLEDSGMWKNLGVSRRVWMGLEHPRLSWRSLPCTTLVELQKSYEAFSGGTS</sequence>
<dbReference type="AlphaFoldDB" id="A0A4S4EXL6"/>
<keyword evidence="3" id="KW-0964">Secreted</keyword>
<reference evidence="5 6" key="1">
    <citation type="journal article" date="2018" name="Proc. Natl. Acad. Sci. U.S.A.">
        <title>Draft genome sequence of Camellia sinensis var. sinensis provides insights into the evolution of the tea genome and tea quality.</title>
        <authorList>
            <person name="Wei C."/>
            <person name="Yang H."/>
            <person name="Wang S."/>
            <person name="Zhao J."/>
            <person name="Liu C."/>
            <person name="Gao L."/>
            <person name="Xia E."/>
            <person name="Lu Y."/>
            <person name="Tai Y."/>
            <person name="She G."/>
            <person name="Sun J."/>
            <person name="Cao H."/>
            <person name="Tong W."/>
            <person name="Gao Q."/>
            <person name="Li Y."/>
            <person name="Deng W."/>
            <person name="Jiang X."/>
            <person name="Wang W."/>
            <person name="Chen Q."/>
            <person name="Zhang S."/>
            <person name="Li H."/>
            <person name="Wu J."/>
            <person name="Wang P."/>
            <person name="Li P."/>
            <person name="Shi C."/>
            <person name="Zheng F."/>
            <person name="Jian J."/>
            <person name="Huang B."/>
            <person name="Shan D."/>
            <person name="Shi M."/>
            <person name="Fang C."/>
            <person name="Yue Y."/>
            <person name="Li F."/>
            <person name="Li D."/>
            <person name="Wei S."/>
            <person name="Han B."/>
            <person name="Jiang C."/>
            <person name="Yin Y."/>
            <person name="Xia T."/>
            <person name="Zhang Z."/>
            <person name="Bennetzen J.L."/>
            <person name="Zhao S."/>
            <person name="Wan X."/>
        </authorList>
    </citation>
    <scope>NUCLEOTIDE SEQUENCE [LARGE SCALE GENOMIC DNA]</scope>
    <source>
        <strain evidence="6">cv. Shuchazao</strain>
        <tissue evidence="5">Leaf</tissue>
    </source>
</reference>
<evidence type="ECO:0000313" key="5">
    <source>
        <dbReference type="EMBL" id="THG21788.1"/>
    </source>
</evidence>
<dbReference type="Gene3D" id="3.50.30.50">
    <property type="entry name" value="Putative cyclase"/>
    <property type="match status" value="1"/>
</dbReference>
<comment type="similarity">
    <text evidence="2">Belongs to the Cyclase 1 superfamily.</text>
</comment>
<dbReference type="SUPFAM" id="SSF102198">
    <property type="entry name" value="Putative cyclase"/>
    <property type="match status" value="1"/>
</dbReference>
<dbReference type="GO" id="GO:0019441">
    <property type="term" value="P:L-tryptophan catabolic process to kynurenine"/>
    <property type="evidence" value="ECO:0007669"/>
    <property type="project" value="InterPro"/>
</dbReference>
<proteinExistence type="inferred from homology"/>
<dbReference type="STRING" id="542762.A0A4S4EXL6"/>
<gene>
    <name evidence="5" type="ORF">TEA_023185</name>
</gene>
<keyword evidence="3" id="KW-0272">Extracellular matrix</keyword>
<dbReference type="GO" id="GO:0004061">
    <property type="term" value="F:arylformamidase activity"/>
    <property type="evidence" value="ECO:0007669"/>
    <property type="project" value="InterPro"/>
</dbReference>
<evidence type="ECO:0000256" key="1">
    <source>
        <dbReference type="ARBA" id="ARBA00004498"/>
    </source>
</evidence>
<evidence type="ECO:0008006" key="7">
    <source>
        <dbReference type="Google" id="ProtNLM"/>
    </source>
</evidence>
<dbReference type="Pfam" id="PF04199">
    <property type="entry name" value="Cyclase"/>
    <property type="match status" value="1"/>
</dbReference>
<feature type="chain" id="PRO_5020229197" description="Cyclase family protein" evidence="4">
    <location>
        <begin position="23"/>
        <end position="342"/>
    </location>
</feature>
<evidence type="ECO:0000313" key="6">
    <source>
        <dbReference type="Proteomes" id="UP000306102"/>
    </source>
</evidence>
<keyword evidence="6" id="KW-1185">Reference proteome</keyword>
<organism evidence="5 6">
    <name type="scientific">Camellia sinensis var. sinensis</name>
    <name type="common">China tea</name>
    <dbReference type="NCBI Taxonomy" id="542762"/>
    <lineage>
        <taxon>Eukaryota</taxon>
        <taxon>Viridiplantae</taxon>
        <taxon>Streptophyta</taxon>
        <taxon>Embryophyta</taxon>
        <taxon>Tracheophyta</taxon>
        <taxon>Spermatophyta</taxon>
        <taxon>Magnoliopsida</taxon>
        <taxon>eudicotyledons</taxon>
        <taxon>Gunneridae</taxon>
        <taxon>Pentapetalae</taxon>
        <taxon>asterids</taxon>
        <taxon>Ericales</taxon>
        <taxon>Theaceae</taxon>
        <taxon>Camellia</taxon>
    </lineage>
</organism>
<dbReference type="Proteomes" id="UP000306102">
    <property type="component" value="Unassembled WGS sequence"/>
</dbReference>
<dbReference type="InterPro" id="IPR037175">
    <property type="entry name" value="KFase_sf"/>
</dbReference>
<evidence type="ECO:0000256" key="3">
    <source>
        <dbReference type="ARBA" id="ARBA00022530"/>
    </source>
</evidence>
<dbReference type="EMBL" id="SDRB02001214">
    <property type="protein sequence ID" value="THG21788.1"/>
    <property type="molecule type" value="Genomic_DNA"/>
</dbReference>
<dbReference type="PANTHER" id="PTHR31118:SF12">
    <property type="entry name" value="CYCLASE-LIKE PROTEIN 2"/>
    <property type="match status" value="1"/>
</dbReference>